<comment type="catalytic activity">
    <reaction evidence="12">
        <text>fluoride(in) = fluoride(out)</text>
        <dbReference type="Rhea" id="RHEA:76159"/>
        <dbReference type="ChEBI" id="CHEBI:17051"/>
    </reaction>
    <physiologicalReaction direction="left-to-right" evidence="12">
        <dbReference type="Rhea" id="RHEA:76160"/>
    </physiologicalReaction>
</comment>
<keyword evidence="10 14" id="KW-0407">Ion channel</keyword>
<comment type="similarity">
    <text evidence="11 14">Belongs to the fluoride channel Fluc/FEX (TC 1.A.43) family.</text>
</comment>
<feature type="transmembrane region" description="Helical" evidence="14">
    <location>
        <begin position="93"/>
        <end position="114"/>
    </location>
</feature>
<dbReference type="InterPro" id="IPR003691">
    <property type="entry name" value="FluC"/>
</dbReference>
<protein>
    <recommendedName>
        <fullName evidence="14">Fluoride-specific ion channel FluC</fullName>
    </recommendedName>
</protein>
<reference evidence="15 16" key="1">
    <citation type="submission" date="2024-01" db="EMBL/GenBank/DDBJ databases">
        <title>Seven novel Bacillus-like species.</title>
        <authorList>
            <person name="Liu G."/>
        </authorList>
    </citation>
    <scope>NUCLEOTIDE SEQUENCE [LARGE SCALE GENOMIC DNA]</scope>
    <source>
        <strain evidence="15 16">FJAT-51614</strain>
    </source>
</reference>
<feature type="transmembrane region" description="Helical" evidence="14">
    <location>
        <begin position="6"/>
        <end position="23"/>
    </location>
</feature>
<evidence type="ECO:0000256" key="4">
    <source>
        <dbReference type="ARBA" id="ARBA00022692"/>
    </source>
</evidence>
<keyword evidence="8 14" id="KW-0406">Ion transport</keyword>
<evidence type="ECO:0000256" key="12">
    <source>
        <dbReference type="ARBA" id="ARBA00035585"/>
    </source>
</evidence>
<evidence type="ECO:0000256" key="11">
    <source>
        <dbReference type="ARBA" id="ARBA00035120"/>
    </source>
</evidence>
<dbReference type="PANTHER" id="PTHR28259">
    <property type="entry name" value="FLUORIDE EXPORT PROTEIN 1-RELATED"/>
    <property type="match status" value="1"/>
</dbReference>
<keyword evidence="4 14" id="KW-0812">Transmembrane</keyword>
<keyword evidence="2 14" id="KW-0813">Transport</keyword>
<feature type="transmembrane region" description="Helical" evidence="14">
    <location>
        <begin position="35"/>
        <end position="54"/>
    </location>
</feature>
<evidence type="ECO:0000256" key="9">
    <source>
        <dbReference type="ARBA" id="ARBA00023136"/>
    </source>
</evidence>
<keyword evidence="5 14" id="KW-0479">Metal-binding</keyword>
<proteinExistence type="inferred from homology"/>
<keyword evidence="9 14" id="KW-0472">Membrane</keyword>
<organism evidence="15 16">
    <name type="scientific">Psychrobacillus mangrovi</name>
    <dbReference type="NCBI Taxonomy" id="3117745"/>
    <lineage>
        <taxon>Bacteria</taxon>
        <taxon>Bacillati</taxon>
        <taxon>Bacillota</taxon>
        <taxon>Bacilli</taxon>
        <taxon>Bacillales</taxon>
        <taxon>Bacillaceae</taxon>
        <taxon>Psychrobacillus</taxon>
    </lineage>
</organism>
<dbReference type="InterPro" id="IPR036259">
    <property type="entry name" value="MFS_trans_sf"/>
</dbReference>
<dbReference type="RefSeq" id="WP_336496841.1">
    <property type="nucleotide sequence ID" value="NZ_JBAWSY010000003.1"/>
</dbReference>
<evidence type="ECO:0000256" key="5">
    <source>
        <dbReference type="ARBA" id="ARBA00022723"/>
    </source>
</evidence>
<evidence type="ECO:0000256" key="6">
    <source>
        <dbReference type="ARBA" id="ARBA00022989"/>
    </source>
</evidence>
<accession>A0ABU8F2V3</accession>
<evidence type="ECO:0000256" key="7">
    <source>
        <dbReference type="ARBA" id="ARBA00023053"/>
    </source>
</evidence>
<evidence type="ECO:0000256" key="3">
    <source>
        <dbReference type="ARBA" id="ARBA00022475"/>
    </source>
</evidence>
<keyword evidence="6 14" id="KW-1133">Transmembrane helix</keyword>
<evidence type="ECO:0000256" key="14">
    <source>
        <dbReference type="HAMAP-Rule" id="MF_00454"/>
    </source>
</evidence>
<feature type="binding site" evidence="14">
    <location>
        <position position="74"/>
    </location>
    <ligand>
        <name>Na(+)</name>
        <dbReference type="ChEBI" id="CHEBI:29101"/>
        <note>structural</note>
    </ligand>
</feature>
<dbReference type="Proteomes" id="UP001364890">
    <property type="component" value="Unassembled WGS sequence"/>
</dbReference>
<evidence type="ECO:0000256" key="13">
    <source>
        <dbReference type="ARBA" id="ARBA00049940"/>
    </source>
</evidence>
<dbReference type="PANTHER" id="PTHR28259:SF16">
    <property type="entry name" value="FLUORIDE-SPECIFIC ION CHANNEL FLUC 2"/>
    <property type="match status" value="1"/>
</dbReference>
<evidence type="ECO:0000256" key="1">
    <source>
        <dbReference type="ARBA" id="ARBA00004651"/>
    </source>
</evidence>
<keyword evidence="3 14" id="KW-1003">Cell membrane</keyword>
<gene>
    <name evidence="14" type="primary">fluC</name>
    <name evidence="14" type="synonym">crcB</name>
    <name evidence="15" type="ORF">WAX74_06430</name>
</gene>
<dbReference type="SUPFAM" id="SSF103473">
    <property type="entry name" value="MFS general substrate transporter"/>
    <property type="match status" value="1"/>
</dbReference>
<evidence type="ECO:0000313" key="16">
    <source>
        <dbReference type="Proteomes" id="UP001364890"/>
    </source>
</evidence>
<feature type="binding site" evidence="14">
    <location>
        <position position="71"/>
    </location>
    <ligand>
        <name>Na(+)</name>
        <dbReference type="ChEBI" id="CHEBI:29101"/>
        <note>structural</note>
    </ligand>
</feature>
<feature type="transmembrane region" description="Helical" evidence="14">
    <location>
        <begin position="60"/>
        <end position="81"/>
    </location>
</feature>
<name>A0ABU8F2V3_9BACI</name>
<comment type="caution">
    <text evidence="15">The sequence shown here is derived from an EMBL/GenBank/DDBJ whole genome shotgun (WGS) entry which is preliminary data.</text>
</comment>
<evidence type="ECO:0000256" key="10">
    <source>
        <dbReference type="ARBA" id="ARBA00023303"/>
    </source>
</evidence>
<evidence type="ECO:0000256" key="2">
    <source>
        <dbReference type="ARBA" id="ARBA00022448"/>
    </source>
</evidence>
<comment type="subcellular location">
    <subcellularLocation>
        <location evidence="1 14">Cell membrane</location>
        <topology evidence="1 14">Multi-pass membrane protein</topology>
    </subcellularLocation>
</comment>
<comment type="function">
    <text evidence="13 14">Fluoride-specific ion channel. Important for reducing fluoride concentration in the cell, thus reducing its toxicity.</text>
</comment>
<dbReference type="Pfam" id="PF02537">
    <property type="entry name" value="CRCB"/>
    <property type="match status" value="1"/>
</dbReference>
<dbReference type="HAMAP" id="MF_00454">
    <property type="entry name" value="FluC"/>
    <property type="match status" value="1"/>
</dbReference>
<dbReference type="EMBL" id="JBAWSY010000003">
    <property type="protein sequence ID" value="MEI4769280.1"/>
    <property type="molecule type" value="Genomic_DNA"/>
</dbReference>
<evidence type="ECO:0000313" key="15">
    <source>
        <dbReference type="EMBL" id="MEI4769280.1"/>
    </source>
</evidence>
<comment type="activity regulation">
    <text evidence="14">Na(+) is not transported, but it plays an essential structural role and its presence is essential for fluoride channel function.</text>
</comment>
<evidence type="ECO:0000256" key="8">
    <source>
        <dbReference type="ARBA" id="ARBA00023065"/>
    </source>
</evidence>
<keyword evidence="7 14" id="KW-0915">Sodium</keyword>
<keyword evidence="16" id="KW-1185">Reference proteome</keyword>
<sequence length="116" mass="12840">MSIFYLGVVAIGGFLGSIVRFYISQKLNNQERKLPLGTLLVNLSGSFLLGYSIHFGLDKYSTLLFGVGLLGAFTTFSTFNSELLTLQKYPRKWLIYFAATYIGGIGLAFLGFYIGK</sequence>